<sequence length="141" mass="16370">MRVSSLEEEIKRNNTSEKNLKDKFGSLIQELINIKSQHMHYPKYANTKLREIFGRHDDVAAAVTIRSISRKAYLYLRKNIGLSLPGLSTIRKWTRNLKCLPGFQKELLSVLKGRSLSMSFRESLTVLPFDEMRVTTKEKIE</sequence>
<name>A0ABQ9IMD5_9NEOP</name>
<organism evidence="2 3">
    <name type="scientific">Dryococelus australis</name>
    <dbReference type="NCBI Taxonomy" id="614101"/>
    <lineage>
        <taxon>Eukaryota</taxon>
        <taxon>Metazoa</taxon>
        <taxon>Ecdysozoa</taxon>
        <taxon>Arthropoda</taxon>
        <taxon>Hexapoda</taxon>
        <taxon>Insecta</taxon>
        <taxon>Pterygota</taxon>
        <taxon>Neoptera</taxon>
        <taxon>Polyneoptera</taxon>
        <taxon>Phasmatodea</taxon>
        <taxon>Verophasmatodea</taxon>
        <taxon>Anareolatae</taxon>
        <taxon>Phasmatidae</taxon>
        <taxon>Eurycanthinae</taxon>
        <taxon>Dryococelus</taxon>
    </lineage>
</organism>
<evidence type="ECO:0000313" key="2">
    <source>
        <dbReference type="EMBL" id="KAJ8897809.1"/>
    </source>
</evidence>
<proteinExistence type="predicted"/>
<keyword evidence="3" id="KW-1185">Reference proteome</keyword>
<feature type="domain" description="THAP9-like helix-turn-helix" evidence="1">
    <location>
        <begin position="10"/>
        <end position="93"/>
    </location>
</feature>
<accession>A0ABQ9IMD5</accession>
<protein>
    <recommendedName>
        <fullName evidence="1">THAP9-like helix-turn-helix domain-containing protein</fullName>
    </recommendedName>
</protein>
<comment type="caution">
    <text evidence="2">The sequence shown here is derived from an EMBL/GenBank/DDBJ whole genome shotgun (WGS) entry which is preliminary data.</text>
</comment>
<evidence type="ECO:0000313" key="3">
    <source>
        <dbReference type="Proteomes" id="UP001159363"/>
    </source>
</evidence>
<dbReference type="Proteomes" id="UP001159363">
    <property type="component" value="Chromosome 1"/>
</dbReference>
<dbReference type="InterPro" id="IPR021896">
    <property type="entry name" value="THAP9-like_HTH"/>
</dbReference>
<reference evidence="2 3" key="1">
    <citation type="submission" date="2023-02" db="EMBL/GenBank/DDBJ databases">
        <title>LHISI_Scaffold_Assembly.</title>
        <authorList>
            <person name="Stuart O.P."/>
            <person name="Cleave R."/>
            <person name="Magrath M.J.L."/>
            <person name="Mikheyev A.S."/>
        </authorList>
    </citation>
    <scope>NUCLEOTIDE SEQUENCE [LARGE SCALE GENOMIC DNA]</scope>
    <source>
        <strain evidence="2">Daus_M_001</strain>
        <tissue evidence="2">Leg muscle</tissue>
    </source>
</reference>
<evidence type="ECO:0000259" key="1">
    <source>
        <dbReference type="Pfam" id="PF12017"/>
    </source>
</evidence>
<dbReference type="Pfam" id="PF12017">
    <property type="entry name" value="Tnp_P_element"/>
    <property type="match status" value="1"/>
</dbReference>
<dbReference type="EMBL" id="JARBHB010000001">
    <property type="protein sequence ID" value="KAJ8897809.1"/>
    <property type="molecule type" value="Genomic_DNA"/>
</dbReference>
<gene>
    <name evidence="2" type="ORF">PR048_003159</name>
</gene>